<evidence type="ECO:0000313" key="2">
    <source>
        <dbReference type="Proteomes" id="UP000002805"/>
    </source>
</evidence>
<dbReference type="RefSeq" id="WP_005311916.1">
    <property type="nucleotide sequence ID" value="NZ_CM000950.1"/>
</dbReference>
<evidence type="ECO:0000313" key="1">
    <source>
        <dbReference type="EMBL" id="EDY63383.1"/>
    </source>
</evidence>
<dbReference type="HOGENOM" id="CLU_2208608_0_0_11"/>
<dbReference type="AlphaFoldDB" id="B5H973"/>
<sequence>MATRSTVPDTKPRVIASPDAAAEGAVVTLEAGGFAPGEQVRISFRDTSGHSEIDVRDVTAGSDGRFAVQVRVPVDGGKGHESPKFRVWSLDKVDIDNQADTPFTYIK</sequence>
<reference evidence="2" key="1">
    <citation type="submission" date="2008-02" db="EMBL/GenBank/DDBJ databases">
        <authorList>
            <consortium name="The Broad Institute Genome Sequencing Platform"/>
            <person name="Fischbach M."/>
            <person name="Ward D."/>
            <person name="Young S."/>
            <person name="Jaffe D."/>
            <person name="Gnerre S."/>
            <person name="Berlin A."/>
            <person name="Heiman D."/>
            <person name="Hepburn T."/>
            <person name="Sykes S."/>
            <person name="Alvarado L."/>
            <person name="Kodira C.D."/>
            <person name="Straight P."/>
            <person name="Clardy J."/>
            <person name="Hung D."/>
            <person name="Kolter R."/>
            <person name="Mekalanos J."/>
            <person name="Walker S."/>
            <person name="Walsh C.T."/>
            <person name="Lander E."/>
            <person name="Galagan J."/>
            <person name="Nusbaum C."/>
            <person name="Birren B."/>
        </authorList>
    </citation>
    <scope>NUCLEOTIDE SEQUENCE [LARGE SCALE GENOMIC DNA]</scope>
    <source>
        <strain evidence="2">ATCC 25486 / DSM 40338 / CBS 914.69 / JCM 4507 / NBRC 13074 / NRRL 2958 / 5647</strain>
    </source>
</reference>
<proteinExistence type="predicted"/>
<dbReference type="EMBL" id="CM000950">
    <property type="protein sequence ID" value="EDY63383.1"/>
    <property type="molecule type" value="Genomic_DNA"/>
</dbReference>
<protein>
    <submittedName>
        <fullName evidence="1">Uncharacterized protein</fullName>
    </submittedName>
</protein>
<dbReference type="Proteomes" id="UP000002805">
    <property type="component" value="Chromosome"/>
</dbReference>
<dbReference type="GeneID" id="97236415"/>
<organism evidence="1 2">
    <name type="scientific">Streptomyces pristinaespiralis (strain ATCC 25486 / DSM 40338 / CBS 914.69 / JCM 4507 / KCC S-0507 / NBRC 13074 / NRRL 2958 / 5647)</name>
    <dbReference type="NCBI Taxonomy" id="457429"/>
    <lineage>
        <taxon>Bacteria</taxon>
        <taxon>Bacillati</taxon>
        <taxon>Actinomycetota</taxon>
        <taxon>Actinomycetes</taxon>
        <taxon>Kitasatosporales</taxon>
        <taxon>Streptomycetaceae</taxon>
        <taxon>Streptomyces</taxon>
    </lineage>
</organism>
<keyword evidence="2" id="KW-1185">Reference proteome</keyword>
<accession>B5H973</accession>
<reference evidence="2" key="2">
    <citation type="submission" date="2009-10" db="EMBL/GenBank/DDBJ databases">
        <title>The genome sequence of Streptomyces pristinaespiralis strain ATCC 25486.</title>
        <authorList>
            <consortium name="The Broad Institute Genome Sequencing Platform"/>
            <consortium name="Broad Institute Microbial Sequencing Center"/>
            <person name="Fischbach M."/>
            <person name="Godfrey P."/>
            <person name="Ward D."/>
            <person name="Young S."/>
            <person name="Zeng Q."/>
            <person name="Koehrsen M."/>
            <person name="Alvarado L."/>
            <person name="Berlin A.M."/>
            <person name="Bochicchio J."/>
            <person name="Borenstein D."/>
            <person name="Chapman S.B."/>
            <person name="Chen Z."/>
            <person name="Engels R."/>
            <person name="Freedman E."/>
            <person name="Gellesch M."/>
            <person name="Goldberg J."/>
            <person name="Griggs A."/>
            <person name="Gujja S."/>
            <person name="Heilman E.R."/>
            <person name="Heiman D.I."/>
            <person name="Hepburn T.A."/>
            <person name="Howarth C."/>
            <person name="Jen D."/>
            <person name="Larson L."/>
            <person name="Lewis B."/>
            <person name="Mehta T."/>
            <person name="Park D."/>
            <person name="Pearson M."/>
            <person name="Richards J."/>
            <person name="Roberts A."/>
            <person name="Saif S."/>
            <person name="Shea T.D."/>
            <person name="Shenoy N."/>
            <person name="Sisk P."/>
            <person name="Stolte C."/>
            <person name="Sykes S.N."/>
            <person name="Thomson T."/>
            <person name="Walk T."/>
            <person name="White J."/>
            <person name="Yandava C."/>
            <person name="Straight P."/>
            <person name="Clardy J."/>
            <person name="Hung D."/>
            <person name="Kolter R."/>
            <person name="Mekalanos J."/>
            <person name="Walker S."/>
            <person name="Walsh C.T."/>
            <person name="Wieland-Brown L.C."/>
            <person name="Haas B."/>
            <person name="Nusbaum C."/>
            <person name="Birren B."/>
        </authorList>
    </citation>
    <scope>NUCLEOTIDE SEQUENCE [LARGE SCALE GENOMIC DNA]</scope>
    <source>
        <strain evidence="2">ATCC 25486 / DSM 40338 / CBS 914.69 / JCM 4507 / NBRC 13074 / NRRL 2958 / 5647</strain>
    </source>
</reference>
<name>B5H973_STRE2</name>
<gene>
    <name evidence="1" type="ORF">SSDG_01703</name>
</gene>